<sequence length="74" mass="8528">MTIEHFKTLTHAEKLSEIKYHGTLLGSYDRPNEEGGSKVPGDIFELHDFWVYLSDEEDMVIPTRRNPLPPVEEA</sequence>
<evidence type="ECO:0000313" key="1">
    <source>
        <dbReference type="EMBL" id="MFC4230455.1"/>
    </source>
</evidence>
<evidence type="ECO:0000313" key="2">
    <source>
        <dbReference type="Proteomes" id="UP001595906"/>
    </source>
</evidence>
<reference evidence="2" key="1">
    <citation type="journal article" date="2019" name="Int. J. Syst. Evol. Microbiol.">
        <title>The Global Catalogue of Microorganisms (GCM) 10K type strain sequencing project: providing services to taxonomists for standard genome sequencing and annotation.</title>
        <authorList>
            <consortium name="The Broad Institute Genomics Platform"/>
            <consortium name="The Broad Institute Genome Sequencing Center for Infectious Disease"/>
            <person name="Wu L."/>
            <person name="Ma J."/>
        </authorList>
    </citation>
    <scope>NUCLEOTIDE SEQUENCE [LARGE SCALE GENOMIC DNA]</scope>
    <source>
        <strain evidence="2">CECT 8010</strain>
    </source>
</reference>
<protein>
    <submittedName>
        <fullName evidence="1">Uncharacterized protein</fullName>
    </submittedName>
</protein>
<proteinExistence type="predicted"/>
<dbReference type="RefSeq" id="WP_379011618.1">
    <property type="nucleotide sequence ID" value="NZ_JBHSDC010000002.1"/>
</dbReference>
<organism evidence="1 2">
    <name type="scientific">Parasediminibacterium paludis</name>
    <dbReference type="NCBI Taxonomy" id="908966"/>
    <lineage>
        <taxon>Bacteria</taxon>
        <taxon>Pseudomonadati</taxon>
        <taxon>Bacteroidota</taxon>
        <taxon>Chitinophagia</taxon>
        <taxon>Chitinophagales</taxon>
        <taxon>Chitinophagaceae</taxon>
        <taxon>Parasediminibacterium</taxon>
    </lineage>
</organism>
<accession>A0ABV8PUP3</accession>
<keyword evidence="2" id="KW-1185">Reference proteome</keyword>
<name>A0ABV8PUP3_9BACT</name>
<dbReference type="EMBL" id="JBHSDC010000002">
    <property type="protein sequence ID" value="MFC4230455.1"/>
    <property type="molecule type" value="Genomic_DNA"/>
</dbReference>
<gene>
    <name evidence="1" type="ORF">ACFOW1_01035</name>
</gene>
<dbReference type="Proteomes" id="UP001595906">
    <property type="component" value="Unassembled WGS sequence"/>
</dbReference>
<comment type="caution">
    <text evidence="1">The sequence shown here is derived from an EMBL/GenBank/DDBJ whole genome shotgun (WGS) entry which is preliminary data.</text>
</comment>